<dbReference type="AlphaFoldDB" id="A0A8I0VBE1"/>
<evidence type="ECO:0000256" key="1">
    <source>
        <dbReference type="SAM" id="MobiDB-lite"/>
    </source>
</evidence>
<organism evidence="3 4">
    <name type="scientific">Clavibacter phaseoli</name>
    <dbReference type="NCBI Taxonomy" id="1734031"/>
    <lineage>
        <taxon>Bacteria</taxon>
        <taxon>Bacillati</taxon>
        <taxon>Actinomycetota</taxon>
        <taxon>Actinomycetes</taxon>
        <taxon>Micrococcales</taxon>
        <taxon>Microbacteriaceae</taxon>
        <taxon>Clavibacter</taxon>
    </lineage>
</organism>
<comment type="caution">
    <text evidence="3">The sequence shown here is derived from an EMBL/GenBank/DDBJ whole genome shotgun (WGS) entry which is preliminary data.</text>
</comment>
<gene>
    <name evidence="3" type="ORF">ITJ42_01075</name>
</gene>
<keyword evidence="2" id="KW-1133">Transmembrane helix</keyword>
<protein>
    <submittedName>
        <fullName evidence="3">DUF3618 domain-containing protein</fullName>
    </submittedName>
</protein>
<dbReference type="Pfam" id="PF12277">
    <property type="entry name" value="DUF3618"/>
    <property type="match status" value="1"/>
</dbReference>
<feature type="transmembrane region" description="Helical" evidence="2">
    <location>
        <begin position="138"/>
        <end position="159"/>
    </location>
</feature>
<keyword evidence="4" id="KW-1185">Reference proteome</keyword>
<evidence type="ECO:0000313" key="4">
    <source>
        <dbReference type="Proteomes" id="UP000634579"/>
    </source>
</evidence>
<dbReference type="Proteomes" id="UP000634579">
    <property type="component" value="Unassembled WGS sequence"/>
</dbReference>
<feature type="region of interest" description="Disordered" evidence="1">
    <location>
        <begin position="41"/>
        <end position="69"/>
    </location>
</feature>
<feature type="region of interest" description="Disordered" evidence="1">
    <location>
        <begin position="1"/>
        <end position="25"/>
    </location>
</feature>
<accession>A0A8I0VBE1</accession>
<dbReference type="EMBL" id="JADKRP010000001">
    <property type="protein sequence ID" value="MBF4629805.1"/>
    <property type="molecule type" value="Genomic_DNA"/>
</dbReference>
<reference evidence="3 4" key="1">
    <citation type="submission" date="2020-10" db="EMBL/GenBank/DDBJ databases">
        <title>Draft genome sequences of plant-associated actinobacteria.</title>
        <authorList>
            <person name="Tarlachkov S.V."/>
            <person name="Starodumova I.P."/>
            <person name="Dorofeeva L.V."/>
            <person name="Prisyazhnaya N.V."/>
            <person name="Roubtsova T.V."/>
            <person name="Chizhov V.N."/>
            <person name="Nadler S.A."/>
            <person name="Subbotin S.A."/>
            <person name="Evtushenko L.I."/>
        </authorList>
    </citation>
    <scope>NUCLEOTIDE SEQUENCE [LARGE SCALE GENOMIC DNA]</scope>
    <source>
        <strain evidence="3 4">VKM Ac-2886</strain>
    </source>
</reference>
<dbReference type="InterPro" id="IPR022062">
    <property type="entry name" value="DUF3618"/>
</dbReference>
<proteinExistence type="predicted"/>
<evidence type="ECO:0000256" key="2">
    <source>
        <dbReference type="SAM" id="Phobius"/>
    </source>
</evidence>
<keyword evidence="2" id="KW-0812">Transmembrane</keyword>
<keyword evidence="2" id="KW-0472">Membrane</keyword>
<name>A0A8I0VBE1_9MICO</name>
<evidence type="ECO:0000313" key="3">
    <source>
        <dbReference type="EMBL" id="MBF4629805.1"/>
    </source>
</evidence>
<sequence length="164" mass="17270">MDPPHTTFPDGRSPRMAKKKSPTGEVSVLGAVTTVAREVRKHKTVAESAPHGQGANIPPAPKRSPEELKRDIRAGRDELARTVRELETALDVPARASDLKADASARARALRDGVTTRVRTTGRDVARRTRAFTKKDPAVAASIGAGAVAVVIAIGAAVVSGGRR</sequence>